<organism evidence="3 4">
    <name type="scientific">Woeseia oceani</name>
    <dbReference type="NCBI Taxonomy" id="1548547"/>
    <lineage>
        <taxon>Bacteria</taxon>
        <taxon>Pseudomonadati</taxon>
        <taxon>Pseudomonadota</taxon>
        <taxon>Gammaproteobacteria</taxon>
        <taxon>Woeseiales</taxon>
        <taxon>Woeseiaceae</taxon>
        <taxon>Woeseia</taxon>
    </lineage>
</organism>
<dbReference type="KEGG" id="woc:BA177_16535"/>
<evidence type="ECO:0000313" key="3">
    <source>
        <dbReference type="EMBL" id="ANO52576.1"/>
    </source>
</evidence>
<dbReference type="AlphaFoldDB" id="A0A193LJE1"/>
<dbReference type="PANTHER" id="PTHR46825:SF7">
    <property type="entry name" value="D-ALANYL-D-ALANINE CARBOXYPEPTIDASE"/>
    <property type="match status" value="1"/>
</dbReference>
<accession>A0A193LJE1</accession>
<dbReference type="STRING" id="1548547.BA177_16535"/>
<sequence length="440" mass="46470">MERPMPSTRKRTNAVGWHHAWLLVCLTVAAACSGEADRISANADVSAEATALANPASNESVNAGDRMQALLEELAGIAPGVSAAVATTNGVIWSGTAGWSDIENRQAVTPEQLFGIGSITKTFTSVILQQLADEGQLDLDAPLASLLGDEVNGIANANTATVRQLMNHTSGIPSWEDDATWKREGRGAELDPGHVWGKTETLRYIQGQPALFAPGAQYSYSNSNFTLLGRVVEVVTGKDLVAVIEARIRRPVGIDSIFLEGFEPIPANRHATRYHFNTPDFRRDAGLNAAFVPVDDQLINVAATNLSVEWAAGGMVAAAGDLARYGVAVFDGTLLSEQAIADLATFRPVRDARPEDTAPVAETGYGVFRRYLGEHRVLGHGGDVLGYSGWLYYEPKSGVALAILTNAGTMHAGPGVGAGSVVSGDGRFMDAAIALACPDC</sequence>
<dbReference type="Gene3D" id="3.40.710.10">
    <property type="entry name" value="DD-peptidase/beta-lactamase superfamily"/>
    <property type="match status" value="1"/>
</dbReference>
<reference evidence="3 4" key="1">
    <citation type="submission" date="2016-06" db="EMBL/GenBank/DDBJ databases">
        <title>Complete genome sequence of a deep-branching marine Gamma Proteobacterium Woeseia oceani type strain XK5.</title>
        <authorList>
            <person name="Mu D."/>
            <person name="Du Z."/>
        </authorList>
    </citation>
    <scope>NUCLEOTIDE SEQUENCE [LARGE SCALE GENOMIC DNA]</scope>
    <source>
        <strain evidence="3 4">XK5</strain>
    </source>
</reference>
<keyword evidence="4" id="KW-1185">Reference proteome</keyword>
<protein>
    <recommendedName>
        <fullName evidence="2">Beta-lactamase-related domain-containing protein</fullName>
    </recommendedName>
</protein>
<dbReference type="EMBL" id="CP016268">
    <property type="protein sequence ID" value="ANO52576.1"/>
    <property type="molecule type" value="Genomic_DNA"/>
</dbReference>
<feature type="domain" description="Beta-lactamase-related" evidence="2">
    <location>
        <begin position="76"/>
        <end position="409"/>
    </location>
</feature>
<dbReference type="InterPro" id="IPR050491">
    <property type="entry name" value="AmpC-like"/>
</dbReference>
<evidence type="ECO:0000256" key="1">
    <source>
        <dbReference type="SAM" id="SignalP"/>
    </source>
</evidence>
<keyword evidence="1" id="KW-0732">Signal</keyword>
<evidence type="ECO:0000313" key="4">
    <source>
        <dbReference type="Proteomes" id="UP000092695"/>
    </source>
</evidence>
<dbReference type="Pfam" id="PF00144">
    <property type="entry name" value="Beta-lactamase"/>
    <property type="match status" value="1"/>
</dbReference>
<proteinExistence type="predicted"/>
<feature type="signal peptide" evidence="1">
    <location>
        <begin position="1"/>
        <end position="30"/>
    </location>
</feature>
<dbReference type="PROSITE" id="PS51257">
    <property type="entry name" value="PROKAR_LIPOPROTEIN"/>
    <property type="match status" value="1"/>
</dbReference>
<dbReference type="PANTHER" id="PTHR46825">
    <property type="entry name" value="D-ALANYL-D-ALANINE-CARBOXYPEPTIDASE/ENDOPEPTIDASE AMPH"/>
    <property type="match status" value="1"/>
</dbReference>
<dbReference type="InterPro" id="IPR001466">
    <property type="entry name" value="Beta-lactam-related"/>
</dbReference>
<dbReference type="Proteomes" id="UP000092695">
    <property type="component" value="Chromosome"/>
</dbReference>
<dbReference type="InterPro" id="IPR012338">
    <property type="entry name" value="Beta-lactam/transpept-like"/>
</dbReference>
<feature type="chain" id="PRO_5008260309" description="Beta-lactamase-related domain-containing protein" evidence="1">
    <location>
        <begin position="31"/>
        <end position="440"/>
    </location>
</feature>
<evidence type="ECO:0000259" key="2">
    <source>
        <dbReference type="Pfam" id="PF00144"/>
    </source>
</evidence>
<name>A0A193LJE1_9GAMM</name>
<gene>
    <name evidence="3" type="ORF">BA177_16535</name>
</gene>
<dbReference type="SUPFAM" id="SSF56601">
    <property type="entry name" value="beta-lactamase/transpeptidase-like"/>
    <property type="match status" value="1"/>
</dbReference>